<evidence type="ECO:0000256" key="8">
    <source>
        <dbReference type="ARBA" id="ARBA00022927"/>
    </source>
</evidence>
<evidence type="ECO:0000256" key="10">
    <source>
        <dbReference type="SAM" id="MobiDB-lite"/>
    </source>
</evidence>
<dbReference type="GO" id="GO:0009288">
    <property type="term" value="C:bacterial-type flagellum"/>
    <property type="evidence" value="ECO:0007669"/>
    <property type="project" value="InterPro"/>
</dbReference>
<gene>
    <name evidence="12" type="ORF">EJP67_19230</name>
</gene>
<evidence type="ECO:0000313" key="13">
    <source>
        <dbReference type="Proteomes" id="UP000281118"/>
    </source>
</evidence>
<dbReference type="GO" id="GO:0003774">
    <property type="term" value="F:cytoskeletal motor activity"/>
    <property type="evidence" value="ECO:0007669"/>
    <property type="project" value="InterPro"/>
</dbReference>
<dbReference type="Pfam" id="PF02108">
    <property type="entry name" value="FliH"/>
    <property type="match status" value="1"/>
</dbReference>
<evidence type="ECO:0000256" key="1">
    <source>
        <dbReference type="ARBA" id="ARBA00003041"/>
    </source>
</evidence>
<evidence type="ECO:0000256" key="7">
    <source>
        <dbReference type="ARBA" id="ARBA00022795"/>
    </source>
</evidence>
<sequence length="279" mass="29693">MSSSDSNGNFGGFGGFGESRERLAAIHAAARHAAGGPRTERTPPSPPALSAWERWEMGTIDGSPRTPSPAARKTAAERRNTAPPPPPPAPKIDLADLARIRKEARIDGEAEGRAAGLAEGRKVGHTEGLATGLAAASAHAERLRALAQSLPDALRRAEEELSQTVLALALDVARQVVHRTLKAEPEWVLPVVRDLLNTEPALRGEPRLLLHPDDVALVRSSLGEEIEAAGWQMRADDTITRGGCRVQSATGELDGTLETRWKRVTGALNGDADGRPEAR</sequence>
<feature type="domain" description="Flagellar assembly protein FliH/Type III secretion system HrpE" evidence="11">
    <location>
        <begin position="138"/>
        <end position="264"/>
    </location>
</feature>
<comment type="subcellular location">
    <subcellularLocation>
        <location evidence="2">Cytoplasm</location>
    </subcellularLocation>
</comment>
<dbReference type="AlphaFoldDB" id="A0A433MM71"/>
<organism evidence="12 13">
    <name type="scientific">Variovorax guangxiensis</name>
    <dbReference type="NCBI Taxonomy" id="1775474"/>
    <lineage>
        <taxon>Bacteria</taxon>
        <taxon>Pseudomonadati</taxon>
        <taxon>Pseudomonadota</taxon>
        <taxon>Betaproteobacteria</taxon>
        <taxon>Burkholderiales</taxon>
        <taxon>Comamonadaceae</taxon>
        <taxon>Variovorax</taxon>
    </lineage>
</organism>
<keyword evidence="12" id="KW-0966">Cell projection</keyword>
<keyword evidence="6" id="KW-0963">Cytoplasm</keyword>
<comment type="similarity">
    <text evidence="3">Belongs to the FliH family.</text>
</comment>
<dbReference type="NCBIfam" id="NF004270">
    <property type="entry name" value="PRK05687.2-1"/>
    <property type="match status" value="1"/>
</dbReference>
<comment type="caution">
    <text evidence="12">The sequence shown here is derived from an EMBL/GenBank/DDBJ whole genome shotgun (WGS) entry which is preliminary data.</text>
</comment>
<keyword evidence="12" id="KW-0282">Flagellum</keyword>
<dbReference type="InterPro" id="IPR000563">
    <property type="entry name" value="Flag_FliH"/>
</dbReference>
<keyword evidence="5" id="KW-0813">Transport</keyword>
<name>A0A433MM71_9BURK</name>
<feature type="compositionally biased region" description="Low complexity" evidence="10">
    <location>
        <begin position="25"/>
        <end position="34"/>
    </location>
</feature>
<dbReference type="Proteomes" id="UP000281118">
    <property type="component" value="Unassembled WGS sequence"/>
</dbReference>
<evidence type="ECO:0000313" key="12">
    <source>
        <dbReference type="EMBL" id="RUR69191.1"/>
    </source>
</evidence>
<feature type="region of interest" description="Disordered" evidence="10">
    <location>
        <begin position="24"/>
        <end position="93"/>
    </location>
</feature>
<dbReference type="InterPro" id="IPR018035">
    <property type="entry name" value="Flagellar_FliH/T3SS_HrpE"/>
</dbReference>
<keyword evidence="9" id="KW-1006">Bacterial flagellum protein export</keyword>
<dbReference type="EMBL" id="RXFT01000008">
    <property type="protein sequence ID" value="RUR69191.1"/>
    <property type="molecule type" value="Genomic_DNA"/>
</dbReference>
<protein>
    <recommendedName>
        <fullName evidence="4">Flagellar assembly protein FliH</fullName>
    </recommendedName>
</protein>
<dbReference type="OrthoDB" id="5296952at2"/>
<accession>A0A433MM71</accession>
<dbReference type="PANTHER" id="PTHR34982:SF1">
    <property type="entry name" value="FLAGELLAR ASSEMBLY PROTEIN FLIH"/>
    <property type="match status" value="1"/>
</dbReference>
<evidence type="ECO:0000259" key="11">
    <source>
        <dbReference type="Pfam" id="PF02108"/>
    </source>
</evidence>
<dbReference type="GO" id="GO:0005829">
    <property type="term" value="C:cytosol"/>
    <property type="evidence" value="ECO:0007669"/>
    <property type="project" value="TreeGrafter"/>
</dbReference>
<evidence type="ECO:0000256" key="9">
    <source>
        <dbReference type="ARBA" id="ARBA00023225"/>
    </source>
</evidence>
<evidence type="ECO:0000256" key="6">
    <source>
        <dbReference type="ARBA" id="ARBA00022490"/>
    </source>
</evidence>
<keyword evidence="12" id="KW-0969">Cilium</keyword>
<dbReference type="GO" id="GO:0044781">
    <property type="term" value="P:bacterial-type flagellum organization"/>
    <property type="evidence" value="ECO:0007669"/>
    <property type="project" value="UniProtKB-KW"/>
</dbReference>
<proteinExistence type="inferred from homology"/>
<evidence type="ECO:0000256" key="2">
    <source>
        <dbReference type="ARBA" id="ARBA00004496"/>
    </source>
</evidence>
<dbReference type="InterPro" id="IPR051472">
    <property type="entry name" value="T3SS_Stator/FliH"/>
</dbReference>
<dbReference type="GO" id="GO:0071973">
    <property type="term" value="P:bacterial-type flagellum-dependent cell motility"/>
    <property type="evidence" value="ECO:0007669"/>
    <property type="project" value="InterPro"/>
</dbReference>
<keyword evidence="8" id="KW-0653">Protein transport</keyword>
<dbReference type="PRINTS" id="PR01003">
    <property type="entry name" value="FLGFLIH"/>
</dbReference>
<keyword evidence="7" id="KW-1005">Bacterial flagellum biogenesis</keyword>
<reference evidence="12 13" key="1">
    <citation type="submission" date="2018-12" db="EMBL/GenBank/DDBJ databases">
        <title>The genome sequences of Variovorax guangxiensis DSM 27352.</title>
        <authorList>
            <person name="Gao J."/>
            <person name="Sun J."/>
        </authorList>
    </citation>
    <scope>NUCLEOTIDE SEQUENCE [LARGE SCALE GENOMIC DNA]</scope>
    <source>
        <strain evidence="12 13">DSM 27352</strain>
    </source>
</reference>
<dbReference type="GO" id="GO:0015031">
    <property type="term" value="P:protein transport"/>
    <property type="evidence" value="ECO:0007669"/>
    <property type="project" value="UniProtKB-KW"/>
</dbReference>
<evidence type="ECO:0000256" key="3">
    <source>
        <dbReference type="ARBA" id="ARBA00006602"/>
    </source>
</evidence>
<dbReference type="RefSeq" id="WP_126023310.1">
    <property type="nucleotide sequence ID" value="NZ_RXFT01000008.1"/>
</dbReference>
<comment type="function">
    <text evidence="1">Needed for flagellar regrowth and assembly.</text>
</comment>
<evidence type="ECO:0000256" key="5">
    <source>
        <dbReference type="ARBA" id="ARBA00022448"/>
    </source>
</evidence>
<evidence type="ECO:0000256" key="4">
    <source>
        <dbReference type="ARBA" id="ARBA00016507"/>
    </source>
</evidence>
<dbReference type="PANTHER" id="PTHR34982">
    <property type="entry name" value="YOP PROTEINS TRANSLOCATION PROTEIN L"/>
    <property type="match status" value="1"/>
</dbReference>